<keyword evidence="3" id="KW-1185">Reference proteome</keyword>
<dbReference type="Proteomes" id="UP001210538">
    <property type="component" value="Plasmid unnamed1"/>
</dbReference>
<keyword evidence="1" id="KW-0732">Signal</keyword>
<dbReference type="NCBIfam" id="TIGR03765">
    <property type="entry name" value="ICE_PFL_4695"/>
    <property type="match status" value="1"/>
</dbReference>
<sequence length="183" mass="19411">MKPAFSCFAAMPVLCALLFMTGTAALAGQPPLVVVEDHGGSSALPYYQALDLPPRQDRTLPPPISVPSPGGKTFSEADMLPVRSERLSPGDEPRRVIQAPGLTPVFLVGDDERSRLWLLERKTALHEIGSIGLVVNVGSAEALAALRKLAPELTLSPASGDDLAQRLGLKHYPVLITASGIEQ</sequence>
<evidence type="ECO:0000256" key="1">
    <source>
        <dbReference type="SAM" id="SignalP"/>
    </source>
</evidence>
<proteinExistence type="predicted"/>
<geneLocation type="plasmid" evidence="2 3">
    <name>unnamed1</name>
</geneLocation>
<evidence type="ECO:0000313" key="2">
    <source>
        <dbReference type="EMBL" id="WCE15948.1"/>
    </source>
</evidence>
<keyword evidence="2" id="KW-0614">Plasmid</keyword>
<dbReference type="Pfam" id="PF11072">
    <property type="entry name" value="DUF2859"/>
    <property type="match status" value="1"/>
</dbReference>
<dbReference type="AlphaFoldDB" id="A0AAX3LIV6"/>
<protein>
    <submittedName>
        <fullName evidence="2">Integrating conjugative element protein</fullName>
    </submittedName>
</protein>
<feature type="signal peptide" evidence="1">
    <location>
        <begin position="1"/>
        <end position="27"/>
    </location>
</feature>
<dbReference type="RefSeq" id="WP_053266323.1">
    <property type="nucleotide sequence ID" value="NZ_CP116348.1"/>
</dbReference>
<accession>A0AAX3LIV6</accession>
<dbReference type="EMBL" id="CP116348">
    <property type="protein sequence ID" value="WCE15948.1"/>
    <property type="molecule type" value="Genomic_DNA"/>
</dbReference>
<gene>
    <name evidence="2" type="ORF">PHA72_26780</name>
</gene>
<feature type="chain" id="PRO_5043735477" evidence="1">
    <location>
        <begin position="28"/>
        <end position="183"/>
    </location>
</feature>
<dbReference type="InterPro" id="IPR021300">
    <property type="entry name" value="Integr_conj_element_PFL4695"/>
</dbReference>
<name>A0AAX3LIV6_9ENTR</name>
<organism evidence="2 3">
    <name type="scientific">Enterobacter ludwigii</name>
    <dbReference type="NCBI Taxonomy" id="299767"/>
    <lineage>
        <taxon>Bacteria</taxon>
        <taxon>Pseudomonadati</taxon>
        <taxon>Pseudomonadota</taxon>
        <taxon>Gammaproteobacteria</taxon>
        <taxon>Enterobacterales</taxon>
        <taxon>Enterobacteriaceae</taxon>
        <taxon>Enterobacter</taxon>
        <taxon>Enterobacter cloacae complex</taxon>
    </lineage>
</organism>
<evidence type="ECO:0000313" key="3">
    <source>
        <dbReference type="Proteomes" id="UP001210538"/>
    </source>
</evidence>
<reference evidence="2 3" key="1">
    <citation type="submission" date="2023-01" db="EMBL/GenBank/DDBJ databases">
        <title>Genome sequence resource and annotation of Enterobacter ludwigii, an economically important pathogen of seedling wilt with strawberry.</title>
        <authorList>
            <person name="Xie Y."/>
        </authorList>
    </citation>
    <scope>NUCLEOTIDE SEQUENCE [LARGE SCALE GENOMIC DNA]</scope>
    <source>
        <strain evidence="2 3">CM-TZ4</strain>
        <plasmid evidence="2 3">unnamed1</plasmid>
    </source>
</reference>